<keyword evidence="2" id="KW-1185">Reference proteome</keyword>
<reference evidence="1" key="1">
    <citation type="submission" date="2023-10" db="EMBL/GenBank/DDBJ databases">
        <authorList>
            <person name="Hackl T."/>
        </authorList>
    </citation>
    <scope>NUCLEOTIDE SEQUENCE</scope>
</reference>
<evidence type="ECO:0000313" key="1">
    <source>
        <dbReference type="EMBL" id="CAJ2504069.1"/>
    </source>
</evidence>
<gene>
    <name evidence="1" type="ORF">KHLLAP_LOCUS4537</name>
</gene>
<dbReference type="Proteomes" id="UP001295740">
    <property type="component" value="Unassembled WGS sequence"/>
</dbReference>
<dbReference type="EMBL" id="CAUWAG010000006">
    <property type="protein sequence ID" value="CAJ2504069.1"/>
    <property type="molecule type" value="Genomic_DNA"/>
</dbReference>
<proteinExistence type="predicted"/>
<organism evidence="1 2">
    <name type="scientific">Anthostomella pinea</name>
    <dbReference type="NCBI Taxonomy" id="933095"/>
    <lineage>
        <taxon>Eukaryota</taxon>
        <taxon>Fungi</taxon>
        <taxon>Dikarya</taxon>
        <taxon>Ascomycota</taxon>
        <taxon>Pezizomycotina</taxon>
        <taxon>Sordariomycetes</taxon>
        <taxon>Xylariomycetidae</taxon>
        <taxon>Xylariales</taxon>
        <taxon>Xylariaceae</taxon>
        <taxon>Anthostomella</taxon>
    </lineage>
</organism>
<comment type="caution">
    <text evidence="1">The sequence shown here is derived from an EMBL/GenBank/DDBJ whole genome shotgun (WGS) entry which is preliminary data.</text>
</comment>
<dbReference type="AlphaFoldDB" id="A0AAI8VFM8"/>
<sequence>MLKDFTTLVLAKLRADLDIAKRFDKRVDKRTKDIQLFERGFWQLDCTGWDNQLRFEAWAYITNYVASGMGDWGFWAVRDEEFPRIRVYCWGQTVPHAYLLLYLASQREILFTGASWYDGGGQEAIVMKTSLGD</sequence>
<name>A0AAI8VFM8_9PEZI</name>
<protein>
    <submittedName>
        <fullName evidence="1">Uu.00g114630.m01.CDS01</fullName>
    </submittedName>
</protein>
<evidence type="ECO:0000313" key="2">
    <source>
        <dbReference type="Proteomes" id="UP001295740"/>
    </source>
</evidence>
<accession>A0AAI8VFM8</accession>